<dbReference type="InterPro" id="IPR000257">
    <property type="entry name" value="Uroporphyrinogen_deCOase"/>
</dbReference>
<reference evidence="2 3" key="1">
    <citation type="submission" date="2019-05" db="EMBL/GenBank/DDBJ databases">
        <title>Another draft genome of Portunus trituberculatus and its Hox gene families provides insights of decapod evolution.</title>
        <authorList>
            <person name="Jeong J.-H."/>
            <person name="Song I."/>
            <person name="Kim S."/>
            <person name="Choi T."/>
            <person name="Kim D."/>
            <person name="Ryu S."/>
            <person name="Kim W."/>
        </authorList>
    </citation>
    <scope>NUCLEOTIDE SEQUENCE [LARGE SCALE GENOMIC DNA]</scope>
    <source>
        <tissue evidence="2">Muscle</tissue>
    </source>
</reference>
<dbReference type="SUPFAM" id="SSF51726">
    <property type="entry name" value="UROD/MetE-like"/>
    <property type="match status" value="1"/>
</dbReference>
<proteinExistence type="predicted"/>
<evidence type="ECO:0000313" key="3">
    <source>
        <dbReference type="Proteomes" id="UP000324222"/>
    </source>
</evidence>
<dbReference type="Gene3D" id="3.20.20.210">
    <property type="match status" value="1"/>
</dbReference>
<evidence type="ECO:0000313" key="2">
    <source>
        <dbReference type="EMBL" id="MPC91471.1"/>
    </source>
</evidence>
<dbReference type="Proteomes" id="UP000324222">
    <property type="component" value="Unassembled WGS sequence"/>
</dbReference>
<organism evidence="2 3">
    <name type="scientific">Portunus trituberculatus</name>
    <name type="common">Swimming crab</name>
    <name type="synonym">Neptunus trituberculatus</name>
    <dbReference type="NCBI Taxonomy" id="210409"/>
    <lineage>
        <taxon>Eukaryota</taxon>
        <taxon>Metazoa</taxon>
        <taxon>Ecdysozoa</taxon>
        <taxon>Arthropoda</taxon>
        <taxon>Crustacea</taxon>
        <taxon>Multicrustacea</taxon>
        <taxon>Malacostraca</taxon>
        <taxon>Eumalacostraca</taxon>
        <taxon>Eucarida</taxon>
        <taxon>Decapoda</taxon>
        <taxon>Pleocyemata</taxon>
        <taxon>Brachyura</taxon>
        <taxon>Eubrachyura</taxon>
        <taxon>Portunoidea</taxon>
        <taxon>Portunidae</taxon>
        <taxon>Portuninae</taxon>
        <taxon>Portunus</taxon>
    </lineage>
</organism>
<dbReference type="GO" id="GO:0006783">
    <property type="term" value="P:heme biosynthetic process"/>
    <property type="evidence" value="ECO:0007669"/>
    <property type="project" value="TreeGrafter"/>
</dbReference>
<dbReference type="PANTHER" id="PTHR21091">
    <property type="entry name" value="METHYLTETRAHYDROFOLATE:HOMOCYSTEINE METHYLTRANSFERASE RELATED"/>
    <property type="match status" value="1"/>
</dbReference>
<feature type="domain" description="Uroporphyrinogen decarboxylase (URO-D)" evidence="1">
    <location>
        <begin position="1"/>
        <end position="47"/>
    </location>
</feature>
<name>A0A5B7J104_PORTR</name>
<comment type="caution">
    <text evidence="2">The sequence shown here is derived from an EMBL/GenBank/DDBJ whole genome shotgun (WGS) entry which is preliminary data.</text>
</comment>
<protein>
    <submittedName>
        <fullName evidence="2">Uroporphyrinogen decarboxylase</fullName>
    </submittedName>
</protein>
<dbReference type="OrthoDB" id="339900at2759"/>
<dbReference type="Pfam" id="PF01208">
    <property type="entry name" value="URO-D"/>
    <property type="match status" value="1"/>
</dbReference>
<gene>
    <name evidence="2" type="primary">hemE_1</name>
    <name evidence="2" type="ORF">E2C01_086511</name>
</gene>
<evidence type="ECO:0000259" key="1">
    <source>
        <dbReference type="Pfam" id="PF01208"/>
    </source>
</evidence>
<accession>A0A5B7J104</accession>
<sequence length="49" mass="5429">MCQTPSLSCQVTLQPLNRFPLDAAIIFSDILVIPQALGMEVEMRPGEVR</sequence>
<keyword evidence="3" id="KW-1185">Reference proteome</keyword>
<dbReference type="AlphaFoldDB" id="A0A5B7J104"/>
<dbReference type="GO" id="GO:0005829">
    <property type="term" value="C:cytosol"/>
    <property type="evidence" value="ECO:0007669"/>
    <property type="project" value="TreeGrafter"/>
</dbReference>
<dbReference type="GO" id="GO:0004853">
    <property type="term" value="F:uroporphyrinogen decarboxylase activity"/>
    <property type="evidence" value="ECO:0007669"/>
    <property type="project" value="InterPro"/>
</dbReference>
<dbReference type="InterPro" id="IPR038071">
    <property type="entry name" value="UROD/MetE-like_sf"/>
</dbReference>
<dbReference type="PANTHER" id="PTHR21091:SF169">
    <property type="entry name" value="UROPORPHYRINOGEN DECARBOXYLASE"/>
    <property type="match status" value="1"/>
</dbReference>
<dbReference type="EMBL" id="VSRR010087896">
    <property type="protein sequence ID" value="MPC91471.1"/>
    <property type="molecule type" value="Genomic_DNA"/>
</dbReference>